<dbReference type="GO" id="GO:0000976">
    <property type="term" value="F:transcription cis-regulatory region binding"/>
    <property type="evidence" value="ECO:0007669"/>
    <property type="project" value="TreeGrafter"/>
</dbReference>
<evidence type="ECO:0000256" key="1">
    <source>
        <dbReference type="ARBA" id="ARBA00023015"/>
    </source>
</evidence>
<dbReference type="AlphaFoldDB" id="A0A511Z0I0"/>
<keyword evidence="3" id="KW-0804">Transcription</keyword>
<evidence type="ECO:0000313" key="6">
    <source>
        <dbReference type="EMBL" id="GEN80971.1"/>
    </source>
</evidence>
<dbReference type="GO" id="GO:0003700">
    <property type="term" value="F:DNA-binding transcription factor activity"/>
    <property type="evidence" value="ECO:0007669"/>
    <property type="project" value="TreeGrafter"/>
</dbReference>
<dbReference type="InterPro" id="IPR050109">
    <property type="entry name" value="HTH-type_TetR-like_transc_reg"/>
</dbReference>
<dbReference type="InterPro" id="IPR009057">
    <property type="entry name" value="Homeodomain-like_sf"/>
</dbReference>
<feature type="domain" description="HTH tetR-type" evidence="5">
    <location>
        <begin position="18"/>
        <end position="78"/>
    </location>
</feature>
<evidence type="ECO:0000256" key="4">
    <source>
        <dbReference type="PROSITE-ProRule" id="PRU00335"/>
    </source>
</evidence>
<dbReference type="SUPFAM" id="SSF46689">
    <property type="entry name" value="Homeodomain-like"/>
    <property type="match status" value="1"/>
</dbReference>
<feature type="DNA-binding region" description="H-T-H motif" evidence="4">
    <location>
        <begin position="41"/>
        <end position="60"/>
    </location>
</feature>
<evidence type="ECO:0000313" key="7">
    <source>
        <dbReference type="Proteomes" id="UP000321484"/>
    </source>
</evidence>
<keyword evidence="2 4" id="KW-0238">DNA-binding</keyword>
<name>A0A511Z0I0_9CELL</name>
<dbReference type="Pfam" id="PF17754">
    <property type="entry name" value="TetR_C_14"/>
    <property type="match status" value="1"/>
</dbReference>
<dbReference type="PROSITE" id="PS50977">
    <property type="entry name" value="HTH_TETR_2"/>
    <property type="match status" value="1"/>
</dbReference>
<accession>A0A511Z0I0</accession>
<dbReference type="InterPro" id="IPR001647">
    <property type="entry name" value="HTH_TetR"/>
</dbReference>
<dbReference type="Gene3D" id="1.10.357.10">
    <property type="entry name" value="Tetracycline Repressor, domain 2"/>
    <property type="match status" value="1"/>
</dbReference>
<gene>
    <name evidence="6" type="ORF">AFE02nite_27050</name>
</gene>
<comment type="caution">
    <text evidence="6">The sequence shown here is derived from an EMBL/GenBank/DDBJ whole genome shotgun (WGS) entry which is preliminary data.</text>
</comment>
<organism evidence="6 7">
    <name type="scientific">Actinotalea fermentans</name>
    <dbReference type="NCBI Taxonomy" id="43671"/>
    <lineage>
        <taxon>Bacteria</taxon>
        <taxon>Bacillati</taxon>
        <taxon>Actinomycetota</taxon>
        <taxon>Actinomycetes</taxon>
        <taxon>Micrococcales</taxon>
        <taxon>Cellulomonadaceae</taxon>
        <taxon>Actinotalea</taxon>
    </lineage>
</organism>
<reference evidence="6 7" key="1">
    <citation type="submission" date="2019-07" db="EMBL/GenBank/DDBJ databases">
        <title>Whole genome shotgun sequence of Actinotalea fermentans NBRC 105374.</title>
        <authorList>
            <person name="Hosoyama A."/>
            <person name="Uohara A."/>
            <person name="Ohji S."/>
            <person name="Ichikawa N."/>
        </authorList>
    </citation>
    <scope>NUCLEOTIDE SEQUENCE [LARGE SCALE GENOMIC DNA]</scope>
    <source>
        <strain evidence="6 7">NBRC 105374</strain>
    </source>
</reference>
<dbReference type="Gene3D" id="1.10.10.60">
    <property type="entry name" value="Homeodomain-like"/>
    <property type="match status" value="1"/>
</dbReference>
<keyword evidence="7" id="KW-1185">Reference proteome</keyword>
<dbReference type="PANTHER" id="PTHR30055">
    <property type="entry name" value="HTH-TYPE TRANSCRIPTIONAL REGULATOR RUTR"/>
    <property type="match status" value="1"/>
</dbReference>
<dbReference type="PRINTS" id="PR00455">
    <property type="entry name" value="HTHTETR"/>
</dbReference>
<dbReference type="EMBL" id="BJYK01000009">
    <property type="protein sequence ID" value="GEN80971.1"/>
    <property type="molecule type" value="Genomic_DNA"/>
</dbReference>
<dbReference type="Pfam" id="PF00440">
    <property type="entry name" value="TetR_N"/>
    <property type="match status" value="1"/>
</dbReference>
<dbReference type="RefSeq" id="WP_052113686.1">
    <property type="nucleotide sequence ID" value="NZ_BJYK01000009.1"/>
</dbReference>
<evidence type="ECO:0000259" key="5">
    <source>
        <dbReference type="PROSITE" id="PS50977"/>
    </source>
</evidence>
<evidence type="ECO:0000256" key="2">
    <source>
        <dbReference type="ARBA" id="ARBA00023125"/>
    </source>
</evidence>
<dbReference type="Proteomes" id="UP000321484">
    <property type="component" value="Unassembled WGS sequence"/>
</dbReference>
<keyword evidence="1" id="KW-0805">Transcription regulation</keyword>
<evidence type="ECO:0000256" key="3">
    <source>
        <dbReference type="ARBA" id="ARBA00023163"/>
    </source>
</evidence>
<protein>
    <submittedName>
        <fullName evidence="6">TetR family transcriptional regulator</fullName>
    </submittedName>
</protein>
<dbReference type="InterPro" id="IPR041347">
    <property type="entry name" value="MftR_C"/>
</dbReference>
<dbReference type="OrthoDB" id="4546168at2"/>
<sequence length="218" mass="23498">MADDGNGGGGGLRERKRLAAMLRIQAVALDMFEARGFDDVTVEEIADASDVSPSSVYRYFGSKEAVVLWDEYDLVMDDWLMEGIGDDVPLEGLRRVVLGAVAAVTPEQMDVVRRRITLVLTTPALEQAATASTYEMAELVGRVLAERLGRPEVDLEVQVFSHAFTGGILGMFHHWYGTGYAASLQEVVERLFEIFAEGLDIVTASGAPGAVGAAATAR</sequence>
<dbReference type="PANTHER" id="PTHR30055:SF238">
    <property type="entry name" value="MYCOFACTOCIN BIOSYNTHESIS TRANSCRIPTIONAL REGULATOR MFTR-RELATED"/>
    <property type="match status" value="1"/>
</dbReference>
<proteinExistence type="predicted"/>